<gene>
    <name evidence="5" type="ORF">CHX27_13090</name>
</gene>
<evidence type="ECO:0000313" key="6">
    <source>
        <dbReference type="Proteomes" id="UP000216035"/>
    </source>
</evidence>
<evidence type="ECO:0008006" key="7">
    <source>
        <dbReference type="Google" id="ProtNLM"/>
    </source>
</evidence>
<proteinExistence type="inferred from homology"/>
<dbReference type="GO" id="GO:0051082">
    <property type="term" value="F:unfolded protein binding"/>
    <property type="evidence" value="ECO:0007669"/>
    <property type="project" value="InterPro"/>
</dbReference>
<dbReference type="PANTHER" id="PTHR35089">
    <property type="entry name" value="CHAPERONE PROTEIN SKP"/>
    <property type="match status" value="1"/>
</dbReference>
<name>A0A255ZJB5_9FLAO</name>
<evidence type="ECO:0000256" key="4">
    <source>
        <dbReference type="SAM" id="SignalP"/>
    </source>
</evidence>
<dbReference type="PANTHER" id="PTHR35089:SF1">
    <property type="entry name" value="CHAPERONE PROTEIN SKP"/>
    <property type="match status" value="1"/>
</dbReference>
<dbReference type="Gene3D" id="3.30.910.20">
    <property type="entry name" value="Skp domain"/>
    <property type="match status" value="1"/>
</dbReference>
<evidence type="ECO:0000256" key="3">
    <source>
        <dbReference type="SAM" id="Coils"/>
    </source>
</evidence>
<dbReference type="OrthoDB" id="1524711at2"/>
<comment type="caution">
    <text evidence="5">The sequence shown here is derived from an EMBL/GenBank/DDBJ whole genome shotgun (WGS) entry which is preliminary data.</text>
</comment>
<evidence type="ECO:0000256" key="2">
    <source>
        <dbReference type="ARBA" id="ARBA00022729"/>
    </source>
</evidence>
<feature type="coiled-coil region" evidence="3">
    <location>
        <begin position="57"/>
        <end position="113"/>
    </location>
</feature>
<evidence type="ECO:0000313" key="5">
    <source>
        <dbReference type="EMBL" id="OYQ41512.1"/>
    </source>
</evidence>
<reference evidence="5 6" key="1">
    <citation type="submission" date="2017-07" db="EMBL/GenBank/DDBJ databases">
        <title>Flavobacterium cyanobacteriorum sp. nov., isolated from cyanobacterial aggregates in a eutrophic lake.</title>
        <authorList>
            <person name="Cai H."/>
        </authorList>
    </citation>
    <scope>NUCLEOTIDE SEQUENCE [LARGE SCALE GENOMIC DNA]</scope>
    <source>
        <strain evidence="5 6">TH167</strain>
    </source>
</reference>
<dbReference type="Pfam" id="PF03938">
    <property type="entry name" value="OmpH"/>
    <property type="match status" value="1"/>
</dbReference>
<dbReference type="EMBL" id="NOXX01000219">
    <property type="protein sequence ID" value="OYQ41512.1"/>
    <property type="molecule type" value="Genomic_DNA"/>
</dbReference>
<dbReference type="InterPro" id="IPR024930">
    <property type="entry name" value="Skp_dom_sf"/>
</dbReference>
<dbReference type="Proteomes" id="UP000216035">
    <property type="component" value="Unassembled WGS sequence"/>
</dbReference>
<organism evidence="5 6">
    <name type="scientific">Flavobacterium aurantiibacter</name>
    <dbReference type="NCBI Taxonomy" id="2023067"/>
    <lineage>
        <taxon>Bacteria</taxon>
        <taxon>Pseudomonadati</taxon>
        <taxon>Bacteroidota</taxon>
        <taxon>Flavobacteriia</taxon>
        <taxon>Flavobacteriales</taxon>
        <taxon>Flavobacteriaceae</taxon>
        <taxon>Flavobacterium</taxon>
    </lineage>
</organism>
<feature type="chain" id="PRO_5012739229" description="Outer membrane chaperone Skp" evidence="4">
    <location>
        <begin position="24"/>
        <end position="166"/>
    </location>
</feature>
<feature type="signal peptide" evidence="4">
    <location>
        <begin position="1"/>
        <end position="23"/>
    </location>
</feature>
<dbReference type="InterPro" id="IPR005632">
    <property type="entry name" value="Chaperone_Skp"/>
</dbReference>
<dbReference type="GO" id="GO:0050821">
    <property type="term" value="P:protein stabilization"/>
    <property type="evidence" value="ECO:0007669"/>
    <property type="project" value="TreeGrafter"/>
</dbReference>
<dbReference type="GO" id="GO:0005829">
    <property type="term" value="C:cytosol"/>
    <property type="evidence" value="ECO:0007669"/>
    <property type="project" value="TreeGrafter"/>
</dbReference>
<sequence length="166" mass="18764">MKQLKTLLIAAVLVLGVSLNTNAQAKSAHIDVAELMTKMPAYIDAQKQLEKLGQQYDNDFKVMVDEYQARLKKYEQEAETVSTKINEERAKELQDLEKRIREFRETAQKELSTKEGDLMKPLEEKVKAAIQKVGKAKGYQYVFNSAGLLLADGPDLTPDVKKELGF</sequence>
<comment type="similarity">
    <text evidence="1">Belongs to the Skp family.</text>
</comment>
<keyword evidence="3" id="KW-0175">Coiled coil</keyword>
<accession>A0A255ZJB5</accession>
<protein>
    <recommendedName>
        <fullName evidence="7">Outer membrane chaperone Skp</fullName>
    </recommendedName>
</protein>
<keyword evidence="6" id="KW-1185">Reference proteome</keyword>
<dbReference type="RefSeq" id="WP_094487210.1">
    <property type="nucleotide sequence ID" value="NZ_NOXX01000219.1"/>
</dbReference>
<dbReference type="AlphaFoldDB" id="A0A255ZJB5"/>
<dbReference type="SUPFAM" id="SSF111384">
    <property type="entry name" value="OmpH-like"/>
    <property type="match status" value="1"/>
</dbReference>
<keyword evidence="2 4" id="KW-0732">Signal</keyword>
<evidence type="ECO:0000256" key="1">
    <source>
        <dbReference type="ARBA" id="ARBA00009091"/>
    </source>
</evidence>
<dbReference type="SMART" id="SM00935">
    <property type="entry name" value="OmpH"/>
    <property type="match status" value="1"/>
</dbReference>